<dbReference type="GO" id="GO:0004089">
    <property type="term" value="F:carbonate dehydratase activity"/>
    <property type="evidence" value="ECO:0007669"/>
    <property type="project" value="InterPro"/>
</dbReference>
<evidence type="ECO:0000256" key="1">
    <source>
        <dbReference type="ARBA" id="ARBA00010718"/>
    </source>
</evidence>
<reference evidence="4 5" key="1">
    <citation type="journal article" date="2014" name="Nat. Commun.">
        <title>Molecular traces of alternative social organization in a termite genome.</title>
        <authorList>
            <person name="Terrapon N."/>
            <person name="Li C."/>
            <person name="Robertson H.M."/>
            <person name="Ji L."/>
            <person name="Meng X."/>
            <person name="Booth W."/>
            <person name="Chen Z."/>
            <person name="Childers C.P."/>
            <person name="Glastad K.M."/>
            <person name="Gokhale K."/>
            <person name="Gowin J."/>
            <person name="Gronenberg W."/>
            <person name="Hermansen R.A."/>
            <person name="Hu H."/>
            <person name="Hunt B.G."/>
            <person name="Huylmans A.K."/>
            <person name="Khalil S.M."/>
            <person name="Mitchell R.D."/>
            <person name="Munoz-Torres M.C."/>
            <person name="Mustard J.A."/>
            <person name="Pan H."/>
            <person name="Reese J.T."/>
            <person name="Scharf M.E."/>
            <person name="Sun F."/>
            <person name="Vogel H."/>
            <person name="Xiao J."/>
            <person name="Yang W."/>
            <person name="Yang Z."/>
            <person name="Yang Z."/>
            <person name="Zhou J."/>
            <person name="Zhu J."/>
            <person name="Brent C.S."/>
            <person name="Elsik C.G."/>
            <person name="Goodisman M.A."/>
            <person name="Liberles D.A."/>
            <person name="Roe R.M."/>
            <person name="Vargo E.L."/>
            <person name="Vilcinskas A."/>
            <person name="Wang J."/>
            <person name="Bornberg-Bauer E."/>
            <person name="Korb J."/>
            <person name="Zhang G."/>
            <person name="Liebig J."/>
        </authorList>
    </citation>
    <scope>NUCLEOTIDE SEQUENCE [LARGE SCALE GENOMIC DNA]</scope>
    <source>
        <tissue evidence="4">Whole organism</tissue>
    </source>
</reference>
<dbReference type="Pfam" id="PF00194">
    <property type="entry name" value="Carb_anhydrase"/>
    <property type="match status" value="1"/>
</dbReference>
<evidence type="ECO:0000313" key="4">
    <source>
        <dbReference type="EMBL" id="KDR19083.1"/>
    </source>
</evidence>
<dbReference type="EMBL" id="KK852662">
    <property type="protein sequence ID" value="KDR19083.1"/>
    <property type="molecule type" value="Genomic_DNA"/>
</dbReference>
<proteinExistence type="inferred from homology"/>
<dbReference type="GO" id="GO:0006730">
    <property type="term" value="P:one-carbon metabolic process"/>
    <property type="evidence" value="ECO:0007669"/>
    <property type="project" value="TreeGrafter"/>
</dbReference>
<evidence type="ECO:0000259" key="3">
    <source>
        <dbReference type="PROSITE" id="PS51144"/>
    </source>
</evidence>
<dbReference type="InterPro" id="IPR036398">
    <property type="entry name" value="CA_dom_sf"/>
</dbReference>
<sequence>MSKINPEDSKPLSHRSAKIKSPKENSELGKHYLQVTTLSIPSLTTASDYRISKPTLRGKEVKNLFTPFSSLSAAHLAKANCTLCREGERERERERTRADSAPIRHLSLHSLLPETHQYMTYEGSTTHPGCWETTVWIILNRPIYITKQELYALRKLMQGPMNEPKAPLGNNARPFQPLNHRTVRTNIDFKKGEAREVDLMAVGFTIMVRFSAETVTVLADRYTINEIPQSRGRYEIIELRSVHSQRTQTNAQISNFPSKQQTDHENITLMLRIREVPGSTLGSETGYPD</sequence>
<dbReference type="GO" id="GO:0008270">
    <property type="term" value="F:zinc ion binding"/>
    <property type="evidence" value="ECO:0007669"/>
    <property type="project" value="InterPro"/>
</dbReference>
<protein>
    <submittedName>
        <fullName evidence="4">Carbonic anhydrase-related protein 10</fullName>
    </submittedName>
</protein>
<dbReference type="eggNOG" id="KOG0382">
    <property type="taxonomic scope" value="Eukaryota"/>
</dbReference>
<accession>A0A067RIH1</accession>
<evidence type="ECO:0000256" key="2">
    <source>
        <dbReference type="SAM" id="MobiDB-lite"/>
    </source>
</evidence>
<keyword evidence="5" id="KW-1185">Reference proteome</keyword>
<dbReference type="InParanoid" id="A0A067RIH1"/>
<dbReference type="Gene3D" id="3.10.200.10">
    <property type="entry name" value="Alpha carbonic anhydrase"/>
    <property type="match status" value="1"/>
</dbReference>
<gene>
    <name evidence="4" type="ORF">L798_06696</name>
</gene>
<feature type="region of interest" description="Disordered" evidence="2">
    <location>
        <begin position="1"/>
        <end position="30"/>
    </location>
</feature>
<dbReference type="AlphaFoldDB" id="A0A067RIH1"/>
<feature type="compositionally biased region" description="Basic and acidic residues" evidence="2">
    <location>
        <begin position="1"/>
        <end position="11"/>
    </location>
</feature>
<dbReference type="PROSITE" id="PS51144">
    <property type="entry name" value="ALPHA_CA_2"/>
    <property type="match status" value="1"/>
</dbReference>
<dbReference type="Proteomes" id="UP000027135">
    <property type="component" value="Unassembled WGS sequence"/>
</dbReference>
<dbReference type="PANTHER" id="PTHR18952">
    <property type="entry name" value="CARBONIC ANHYDRASE"/>
    <property type="match status" value="1"/>
</dbReference>
<dbReference type="SUPFAM" id="SSF51069">
    <property type="entry name" value="Carbonic anhydrase"/>
    <property type="match status" value="1"/>
</dbReference>
<dbReference type="PANTHER" id="PTHR18952:SF228">
    <property type="entry name" value="CARBONIC ANHYDRASE-RELATED PROTEIN A, ISOFORM B"/>
    <property type="match status" value="1"/>
</dbReference>
<dbReference type="STRING" id="136037.A0A067RIH1"/>
<name>A0A067RIH1_ZOONE</name>
<evidence type="ECO:0000313" key="5">
    <source>
        <dbReference type="Proteomes" id="UP000027135"/>
    </source>
</evidence>
<dbReference type="SMART" id="SM01057">
    <property type="entry name" value="Carb_anhydrase"/>
    <property type="match status" value="1"/>
</dbReference>
<comment type="similarity">
    <text evidence="1">Belongs to the alpha-carbonic anhydrase family.</text>
</comment>
<dbReference type="InterPro" id="IPR023561">
    <property type="entry name" value="Carbonic_anhydrase_a-class"/>
</dbReference>
<feature type="compositionally biased region" description="Basic and acidic residues" evidence="2">
    <location>
        <begin position="21"/>
        <end position="30"/>
    </location>
</feature>
<feature type="domain" description="Alpha-carbonic anhydrase" evidence="3">
    <location>
        <begin position="1"/>
        <end position="187"/>
    </location>
</feature>
<dbReference type="InterPro" id="IPR001148">
    <property type="entry name" value="CA_dom"/>
</dbReference>
<organism evidence="4 5">
    <name type="scientific">Zootermopsis nevadensis</name>
    <name type="common">Dampwood termite</name>
    <dbReference type="NCBI Taxonomy" id="136037"/>
    <lineage>
        <taxon>Eukaryota</taxon>
        <taxon>Metazoa</taxon>
        <taxon>Ecdysozoa</taxon>
        <taxon>Arthropoda</taxon>
        <taxon>Hexapoda</taxon>
        <taxon>Insecta</taxon>
        <taxon>Pterygota</taxon>
        <taxon>Neoptera</taxon>
        <taxon>Polyneoptera</taxon>
        <taxon>Dictyoptera</taxon>
        <taxon>Blattodea</taxon>
        <taxon>Blattoidea</taxon>
        <taxon>Termitoidae</taxon>
        <taxon>Termopsidae</taxon>
        <taxon>Zootermopsis</taxon>
    </lineage>
</organism>